<reference evidence="6" key="1">
    <citation type="journal article" date="2014" name="Int. J. Syst. Evol. Microbiol.">
        <title>Complete genome sequence of Corynebacterium casei LMG S-19264T (=DSM 44701T), isolated from a smear-ripened cheese.</title>
        <authorList>
            <consortium name="US DOE Joint Genome Institute (JGI-PGF)"/>
            <person name="Walter F."/>
            <person name="Albersmeier A."/>
            <person name="Kalinowski J."/>
            <person name="Ruckert C."/>
        </authorList>
    </citation>
    <scope>NUCLEOTIDE SEQUENCE</scope>
    <source>
        <strain evidence="6">KCTC 32255</strain>
    </source>
</reference>
<evidence type="ECO:0000313" key="7">
    <source>
        <dbReference type="Proteomes" id="UP000648075"/>
    </source>
</evidence>
<dbReference type="GO" id="GO:0032993">
    <property type="term" value="C:protein-DNA complex"/>
    <property type="evidence" value="ECO:0007669"/>
    <property type="project" value="TreeGrafter"/>
</dbReference>
<dbReference type="PANTHER" id="PTHR30346:SF28">
    <property type="entry name" value="HTH-TYPE TRANSCRIPTIONAL REGULATOR CYNR"/>
    <property type="match status" value="1"/>
</dbReference>
<keyword evidence="7" id="KW-1185">Reference proteome</keyword>
<dbReference type="SUPFAM" id="SSF46785">
    <property type="entry name" value="Winged helix' DNA-binding domain"/>
    <property type="match status" value="1"/>
</dbReference>
<evidence type="ECO:0000313" key="6">
    <source>
        <dbReference type="EMBL" id="GGY99138.1"/>
    </source>
</evidence>
<comment type="similarity">
    <text evidence="1">Belongs to the LysR transcriptional regulatory family.</text>
</comment>
<reference evidence="6" key="2">
    <citation type="submission" date="2020-09" db="EMBL/GenBank/DDBJ databases">
        <authorList>
            <person name="Sun Q."/>
            <person name="Kim S."/>
        </authorList>
    </citation>
    <scope>NUCLEOTIDE SEQUENCE</scope>
    <source>
        <strain evidence="6">KCTC 32255</strain>
    </source>
</reference>
<dbReference type="InterPro" id="IPR005119">
    <property type="entry name" value="LysR_subst-bd"/>
</dbReference>
<keyword evidence="3" id="KW-0238">DNA-binding</keyword>
<sequence length="292" mass="31938">MMDRYHLRYFLAVVDHGNFSRAAAHCNVAQPTLSVGIAKLESALGTKLFVRTNQRVELTVAGARFLNYARRIEGEFNAAQRAMAQTAPAALFRVGVLGSIPGALIARAVAASLAVDPSLRIEIVDGSERELSAHVARGRVDCAVTLIDRGSDRFEEELLFEEGYALALWADHPRAAEAVVQGEDLAADTMIVRRHCEALGETSRHFTERGVRPRFSYRSTNDERVLALVAARLGITIMPDCFEAPGVARPRLSGFTLRRKIGVAYTLESHASGVSTHPFLQTLREMAPALNV</sequence>
<dbReference type="PROSITE" id="PS50931">
    <property type="entry name" value="HTH_LYSR"/>
    <property type="match status" value="1"/>
</dbReference>
<evidence type="ECO:0000256" key="1">
    <source>
        <dbReference type="ARBA" id="ARBA00009437"/>
    </source>
</evidence>
<dbReference type="InterPro" id="IPR036388">
    <property type="entry name" value="WH-like_DNA-bd_sf"/>
</dbReference>
<keyword evidence="2" id="KW-0805">Transcription regulation</keyword>
<evidence type="ECO:0000259" key="5">
    <source>
        <dbReference type="PROSITE" id="PS50931"/>
    </source>
</evidence>
<comment type="caution">
    <text evidence="6">The sequence shown here is derived from an EMBL/GenBank/DDBJ whole genome shotgun (WGS) entry which is preliminary data.</text>
</comment>
<dbReference type="Pfam" id="PF00126">
    <property type="entry name" value="HTH_1"/>
    <property type="match status" value="1"/>
</dbReference>
<dbReference type="AlphaFoldDB" id="A0A918UF02"/>
<proteinExistence type="inferred from homology"/>
<dbReference type="PRINTS" id="PR00039">
    <property type="entry name" value="HTHLYSR"/>
</dbReference>
<dbReference type="Gene3D" id="3.40.190.10">
    <property type="entry name" value="Periplasmic binding protein-like II"/>
    <property type="match status" value="2"/>
</dbReference>
<dbReference type="SUPFAM" id="SSF53850">
    <property type="entry name" value="Periplasmic binding protein-like II"/>
    <property type="match status" value="1"/>
</dbReference>
<evidence type="ECO:0000256" key="3">
    <source>
        <dbReference type="ARBA" id="ARBA00023125"/>
    </source>
</evidence>
<dbReference type="GO" id="GO:0003677">
    <property type="term" value="F:DNA binding"/>
    <property type="evidence" value="ECO:0007669"/>
    <property type="project" value="UniProtKB-KW"/>
</dbReference>
<organism evidence="6 7">
    <name type="scientific">Novosphingobium colocasiae</name>
    <dbReference type="NCBI Taxonomy" id="1256513"/>
    <lineage>
        <taxon>Bacteria</taxon>
        <taxon>Pseudomonadati</taxon>
        <taxon>Pseudomonadota</taxon>
        <taxon>Alphaproteobacteria</taxon>
        <taxon>Sphingomonadales</taxon>
        <taxon>Sphingomonadaceae</taxon>
        <taxon>Novosphingobium</taxon>
    </lineage>
</organism>
<protein>
    <submittedName>
        <fullName evidence="6">LysR family transcriptional regulator</fullName>
    </submittedName>
</protein>
<dbReference type="Gene3D" id="1.10.10.10">
    <property type="entry name" value="Winged helix-like DNA-binding domain superfamily/Winged helix DNA-binding domain"/>
    <property type="match status" value="1"/>
</dbReference>
<dbReference type="RefSeq" id="WP_189620290.1">
    <property type="nucleotide sequence ID" value="NZ_BMZA01000003.1"/>
</dbReference>
<dbReference type="PANTHER" id="PTHR30346">
    <property type="entry name" value="TRANSCRIPTIONAL DUAL REGULATOR HCAR-RELATED"/>
    <property type="match status" value="1"/>
</dbReference>
<name>A0A918UF02_9SPHN</name>
<dbReference type="Proteomes" id="UP000648075">
    <property type="component" value="Unassembled WGS sequence"/>
</dbReference>
<dbReference type="InterPro" id="IPR036390">
    <property type="entry name" value="WH_DNA-bd_sf"/>
</dbReference>
<dbReference type="FunFam" id="1.10.10.10:FF:000001">
    <property type="entry name" value="LysR family transcriptional regulator"/>
    <property type="match status" value="1"/>
</dbReference>
<dbReference type="GO" id="GO:0003700">
    <property type="term" value="F:DNA-binding transcription factor activity"/>
    <property type="evidence" value="ECO:0007669"/>
    <property type="project" value="InterPro"/>
</dbReference>
<dbReference type="EMBL" id="BMZA01000003">
    <property type="protein sequence ID" value="GGY99138.1"/>
    <property type="molecule type" value="Genomic_DNA"/>
</dbReference>
<accession>A0A918UF02</accession>
<gene>
    <name evidence="6" type="ORF">GCM10011614_12560</name>
</gene>
<evidence type="ECO:0000256" key="2">
    <source>
        <dbReference type="ARBA" id="ARBA00023015"/>
    </source>
</evidence>
<feature type="domain" description="HTH lysR-type" evidence="5">
    <location>
        <begin position="2"/>
        <end position="59"/>
    </location>
</feature>
<keyword evidence="4" id="KW-0804">Transcription</keyword>
<dbReference type="InterPro" id="IPR000847">
    <property type="entry name" value="LysR_HTH_N"/>
</dbReference>
<dbReference type="CDD" id="cd05466">
    <property type="entry name" value="PBP2_LTTR_substrate"/>
    <property type="match status" value="1"/>
</dbReference>
<dbReference type="Pfam" id="PF03466">
    <property type="entry name" value="LysR_substrate"/>
    <property type="match status" value="1"/>
</dbReference>
<evidence type="ECO:0000256" key="4">
    <source>
        <dbReference type="ARBA" id="ARBA00023163"/>
    </source>
</evidence>